<dbReference type="InterPro" id="IPR035093">
    <property type="entry name" value="RelE/ParE_toxin_dom_sf"/>
</dbReference>
<dbReference type="RefSeq" id="WP_352986068.1">
    <property type="nucleotide sequence ID" value="NZ_JBEQNA010000003.1"/>
</dbReference>
<evidence type="ECO:0000313" key="3">
    <source>
        <dbReference type="EMBL" id="MES0837186.1"/>
    </source>
</evidence>
<dbReference type="PANTHER" id="PTHR35601">
    <property type="entry name" value="TOXIN RELE"/>
    <property type="match status" value="1"/>
</dbReference>
<protein>
    <submittedName>
        <fullName evidence="3">Type II toxin-antitoxin system RelE/ParE family toxin</fullName>
    </submittedName>
</protein>
<dbReference type="Proteomes" id="UP001432401">
    <property type="component" value="Unassembled WGS sequence"/>
</dbReference>
<dbReference type="PANTHER" id="PTHR35601:SF1">
    <property type="entry name" value="TOXIN RELE"/>
    <property type="match status" value="1"/>
</dbReference>
<organism evidence="3 4">
    <name type="scientific">Nocardiopsis tropica</name>
    <dbReference type="NCBI Taxonomy" id="109330"/>
    <lineage>
        <taxon>Bacteria</taxon>
        <taxon>Bacillati</taxon>
        <taxon>Actinomycetota</taxon>
        <taxon>Actinomycetes</taxon>
        <taxon>Streptosporangiales</taxon>
        <taxon>Nocardiopsidaceae</taxon>
        <taxon>Nocardiopsis</taxon>
    </lineage>
</organism>
<dbReference type="SUPFAM" id="SSF143011">
    <property type="entry name" value="RelE-like"/>
    <property type="match status" value="1"/>
</dbReference>
<dbReference type="Pfam" id="PF05016">
    <property type="entry name" value="ParE_toxin"/>
    <property type="match status" value="1"/>
</dbReference>
<evidence type="ECO:0000256" key="2">
    <source>
        <dbReference type="ARBA" id="ARBA00022649"/>
    </source>
</evidence>
<keyword evidence="4" id="KW-1185">Reference proteome</keyword>
<keyword evidence="2" id="KW-1277">Toxin-antitoxin system</keyword>
<dbReference type="InterPro" id="IPR007712">
    <property type="entry name" value="RelE/ParE_toxin"/>
</dbReference>
<sequence>MSDRYALVLARPARRALTDELPLKIASAVRELVDGDLGTKPRAVGKPLNAPFTGQWVARRSSYRVRYRIDEAARRVTVLDIQGRADAYHYSGGR</sequence>
<dbReference type="EMBL" id="JBEQNB010000016">
    <property type="protein sequence ID" value="MES0837186.1"/>
    <property type="molecule type" value="Genomic_DNA"/>
</dbReference>
<comment type="caution">
    <text evidence="3">The sequence shown here is derived from an EMBL/GenBank/DDBJ whole genome shotgun (WGS) entry which is preliminary data.</text>
</comment>
<comment type="similarity">
    <text evidence="1">Belongs to the RelE toxin family.</text>
</comment>
<reference evidence="3 4" key="1">
    <citation type="submission" date="2024-06" db="EMBL/GenBank/DDBJ databases">
        <authorList>
            <person name="Bataeva Y.V."/>
            <person name="Grigorian L.N."/>
            <person name="Solomentsev V.I."/>
        </authorList>
    </citation>
    <scope>NUCLEOTIDE SEQUENCE [LARGE SCALE GENOMIC DNA]</scope>
    <source>
        <strain evidence="4">SCPM-O-B-12605 (RCAM04882)</strain>
    </source>
</reference>
<dbReference type="Gene3D" id="3.30.2310.20">
    <property type="entry name" value="RelE-like"/>
    <property type="match status" value="1"/>
</dbReference>
<proteinExistence type="inferred from homology"/>
<name>A0ABV2A2H1_9ACTN</name>
<evidence type="ECO:0000256" key="1">
    <source>
        <dbReference type="ARBA" id="ARBA00006226"/>
    </source>
</evidence>
<accession>A0ABV2A2H1</accession>
<gene>
    <name evidence="3" type="ORF">ABUK86_25645</name>
</gene>
<evidence type="ECO:0000313" key="4">
    <source>
        <dbReference type="Proteomes" id="UP001432401"/>
    </source>
</evidence>